<sequence>VLLFNNQGDNDLGVNSRVWLHPDAGRAAADVVIGGPGKRDGGTDSRRKKVSLDKTDGGEQSTTKEVDENA</sequence>
<comment type="caution">
    <text evidence="2">The sequence shown here is derived from an EMBL/GenBank/DDBJ whole genome shotgun (WGS) entry which is preliminary data.</text>
</comment>
<name>A0ABR3F034_9AGAR</name>
<dbReference type="EMBL" id="JBAHYK010001346">
    <property type="protein sequence ID" value="KAL0568411.1"/>
    <property type="molecule type" value="Genomic_DNA"/>
</dbReference>
<evidence type="ECO:0000256" key="1">
    <source>
        <dbReference type="SAM" id="MobiDB-lite"/>
    </source>
</evidence>
<feature type="region of interest" description="Disordered" evidence="1">
    <location>
        <begin position="31"/>
        <end position="70"/>
    </location>
</feature>
<feature type="non-terminal residue" evidence="2">
    <location>
        <position position="1"/>
    </location>
</feature>
<proteinExistence type="predicted"/>
<evidence type="ECO:0000313" key="3">
    <source>
        <dbReference type="Proteomes" id="UP001465976"/>
    </source>
</evidence>
<gene>
    <name evidence="2" type="ORF">V5O48_013573</name>
</gene>
<protein>
    <submittedName>
        <fullName evidence="2">Uncharacterized protein</fullName>
    </submittedName>
</protein>
<evidence type="ECO:0000313" key="2">
    <source>
        <dbReference type="EMBL" id="KAL0568411.1"/>
    </source>
</evidence>
<dbReference type="Proteomes" id="UP001465976">
    <property type="component" value="Unassembled WGS sequence"/>
</dbReference>
<feature type="compositionally biased region" description="Basic and acidic residues" evidence="1">
    <location>
        <begin position="37"/>
        <end position="70"/>
    </location>
</feature>
<organism evidence="2 3">
    <name type="scientific">Marasmius crinis-equi</name>
    <dbReference type="NCBI Taxonomy" id="585013"/>
    <lineage>
        <taxon>Eukaryota</taxon>
        <taxon>Fungi</taxon>
        <taxon>Dikarya</taxon>
        <taxon>Basidiomycota</taxon>
        <taxon>Agaricomycotina</taxon>
        <taxon>Agaricomycetes</taxon>
        <taxon>Agaricomycetidae</taxon>
        <taxon>Agaricales</taxon>
        <taxon>Marasmiineae</taxon>
        <taxon>Marasmiaceae</taxon>
        <taxon>Marasmius</taxon>
    </lineage>
</organism>
<accession>A0ABR3F034</accession>
<reference evidence="2 3" key="1">
    <citation type="submission" date="2024-02" db="EMBL/GenBank/DDBJ databases">
        <title>A draft genome for the cacao thread blight pathogen Marasmius crinis-equi.</title>
        <authorList>
            <person name="Cohen S.P."/>
            <person name="Baruah I.K."/>
            <person name="Amoako-Attah I."/>
            <person name="Bukari Y."/>
            <person name="Meinhardt L.W."/>
            <person name="Bailey B.A."/>
        </authorList>
    </citation>
    <scope>NUCLEOTIDE SEQUENCE [LARGE SCALE GENOMIC DNA]</scope>
    <source>
        <strain evidence="2 3">GH-76</strain>
    </source>
</reference>
<keyword evidence="3" id="KW-1185">Reference proteome</keyword>